<accession>A0ABD1JLQ9</accession>
<evidence type="ECO:0000256" key="1">
    <source>
        <dbReference type="SAM" id="MobiDB-lite"/>
    </source>
</evidence>
<sequence length="199" mass="21656">MINKFKIKCLKGAFIGVNIILAIIGLLFIALASLLHYFMQAQDMDISLLWELFGLWGGGIVVATGFGIYGASKNKTWPLTAFITATLIGVVVFLMQGVQAIKLNPVVMKYMKHYVKFEDTRKAIAVGLDAGLGAMFALAALEVFVVILAAVIIHQQRRNQTAIPDPTSEGAKPPAYSKLCPITPSTNQTPEDSYLLDHS</sequence>
<evidence type="ECO:0000256" key="2">
    <source>
        <dbReference type="SAM" id="Phobius"/>
    </source>
</evidence>
<feature type="transmembrane region" description="Helical" evidence="2">
    <location>
        <begin position="130"/>
        <end position="153"/>
    </location>
</feature>
<reference evidence="3 4" key="1">
    <citation type="submission" date="2024-09" db="EMBL/GenBank/DDBJ databases">
        <title>A chromosome-level genome assembly of Gray's grenadier anchovy, Coilia grayii.</title>
        <authorList>
            <person name="Fu Z."/>
        </authorList>
    </citation>
    <scope>NUCLEOTIDE SEQUENCE [LARGE SCALE GENOMIC DNA]</scope>
    <source>
        <strain evidence="3">G4</strain>
        <tissue evidence="3">Muscle</tissue>
    </source>
</reference>
<gene>
    <name evidence="3" type="ORF">ACEWY4_016912</name>
</gene>
<feature type="transmembrane region" description="Helical" evidence="2">
    <location>
        <begin position="12"/>
        <end position="36"/>
    </location>
</feature>
<keyword evidence="2" id="KW-1133">Transmembrane helix</keyword>
<dbReference type="Proteomes" id="UP001591681">
    <property type="component" value="Unassembled WGS sequence"/>
</dbReference>
<evidence type="ECO:0000313" key="3">
    <source>
        <dbReference type="EMBL" id="KAL2088084.1"/>
    </source>
</evidence>
<comment type="caution">
    <text evidence="3">The sequence shown here is derived from an EMBL/GenBank/DDBJ whole genome shotgun (WGS) entry which is preliminary data.</text>
</comment>
<dbReference type="AlphaFoldDB" id="A0ABD1JLQ9"/>
<keyword evidence="2" id="KW-0472">Membrane</keyword>
<keyword evidence="2" id="KW-0812">Transmembrane</keyword>
<feature type="transmembrane region" description="Helical" evidence="2">
    <location>
        <begin position="81"/>
        <end position="101"/>
    </location>
</feature>
<feature type="transmembrane region" description="Helical" evidence="2">
    <location>
        <begin position="48"/>
        <end position="69"/>
    </location>
</feature>
<proteinExistence type="predicted"/>
<name>A0ABD1JLQ9_9TELE</name>
<keyword evidence="4" id="KW-1185">Reference proteome</keyword>
<feature type="region of interest" description="Disordered" evidence="1">
    <location>
        <begin position="162"/>
        <end position="199"/>
    </location>
</feature>
<dbReference type="EMBL" id="JBHFQA010000014">
    <property type="protein sequence ID" value="KAL2088084.1"/>
    <property type="molecule type" value="Genomic_DNA"/>
</dbReference>
<evidence type="ECO:0000313" key="4">
    <source>
        <dbReference type="Proteomes" id="UP001591681"/>
    </source>
</evidence>
<protein>
    <recommendedName>
        <fullName evidence="5">Tetraspanin</fullName>
    </recommendedName>
</protein>
<organism evidence="3 4">
    <name type="scientific">Coilia grayii</name>
    <name type="common">Gray's grenadier anchovy</name>
    <dbReference type="NCBI Taxonomy" id="363190"/>
    <lineage>
        <taxon>Eukaryota</taxon>
        <taxon>Metazoa</taxon>
        <taxon>Chordata</taxon>
        <taxon>Craniata</taxon>
        <taxon>Vertebrata</taxon>
        <taxon>Euteleostomi</taxon>
        <taxon>Actinopterygii</taxon>
        <taxon>Neopterygii</taxon>
        <taxon>Teleostei</taxon>
        <taxon>Clupei</taxon>
        <taxon>Clupeiformes</taxon>
        <taxon>Clupeoidei</taxon>
        <taxon>Engraulidae</taxon>
        <taxon>Coilinae</taxon>
        <taxon>Coilia</taxon>
    </lineage>
</organism>
<evidence type="ECO:0008006" key="5">
    <source>
        <dbReference type="Google" id="ProtNLM"/>
    </source>
</evidence>